<keyword evidence="6 7" id="KW-0413">Isomerase</keyword>
<dbReference type="InterPro" id="IPR018818">
    <property type="entry name" value="Stb3"/>
</dbReference>
<dbReference type="SMART" id="SM00437">
    <property type="entry name" value="TOP1Ac"/>
    <property type="match status" value="1"/>
</dbReference>
<dbReference type="GO" id="GO:0006281">
    <property type="term" value="P:DNA repair"/>
    <property type="evidence" value="ECO:0007669"/>
    <property type="project" value="TreeGrafter"/>
</dbReference>
<comment type="similarity">
    <text evidence="2 7">Belongs to the type IA topoisomerase family.</text>
</comment>
<reference evidence="11" key="1">
    <citation type="submission" date="2020-04" db="EMBL/GenBank/DDBJ databases">
        <title>Genome Assembly and Annotation of Botryosphaeria dothidea sdau 11-99, a Latent Pathogen of Apple Fruit Ring Rot in China.</title>
        <authorList>
            <person name="Yu C."/>
            <person name="Diao Y."/>
            <person name="Lu Q."/>
            <person name="Zhao J."/>
            <person name="Cui S."/>
            <person name="Peng C."/>
            <person name="He B."/>
            <person name="Liu H."/>
        </authorList>
    </citation>
    <scope>NUCLEOTIDE SEQUENCE [LARGE SCALE GENOMIC DNA]</scope>
    <source>
        <strain evidence="11">Sdau11-99</strain>
    </source>
</reference>
<protein>
    <recommendedName>
        <fullName evidence="3 7">DNA topoisomerase</fullName>
        <ecNumber evidence="3 7">5.6.2.1</ecNumber>
    </recommendedName>
</protein>
<dbReference type="PROSITE" id="PS52039">
    <property type="entry name" value="TOPO_IA_2"/>
    <property type="match status" value="1"/>
</dbReference>
<dbReference type="Pfam" id="PF10330">
    <property type="entry name" value="Stb3"/>
    <property type="match status" value="1"/>
</dbReference>
<dbReference type="EC" id="5.6.2.1" evidence="3 7"/>
<comment type="caution">
    <text evidence="11">The sequence shown here is derived from an EMBL/GenBank/DDBJ whole genome shotgun (WGS) entry which is preliminary data.</text>
</comment>
<evidence type="ECO:0000313" key="12">
    <source>
        <dbReference type="Proteomes" id="UP000572817"/>
    </source>
</evidence>
<dbReference type="PANTHER" id="PTHR11390:SF21">
    <property type="entry name" value="DNA TOPOISOMERASE 3-ALPHA"/>
    <property type="match status" value="1"/>
</dbReference>
<dbReference type="CDD" id="cd03362">
    <property type="entry name" value="TOPRIM_TopoIA_TopoIII"/>
    <property type="match status" value="1"/>
</dbReference>
<dbReference type="InterPro" id="IPR000380">
    <property type="entry name" value="Topo_IA"/>
</dbReference>
<feature type="domain" description="Topo IA-type catalytic" evidence="10">
    <location>
        <begin position="168"/>
        <end position="642"/>
    </location>
</feature>
<comment type="function">
    <text evidence="7">Introduces a single-strand break via transesterification at a target site in duplex DNA. Releases the supercoiling and torsional tension of DNA introduced during the DNA replication and transcription by transiently cleaving and rejoining one strand of the DNA duplex. The scissile phosphodiester is attacked by the catalytic tyrosine of the enzyme, resulting in the formation of a DNA-(5'-phosphotyrosyl)-enzyme intermediate and the expulsion of a 3'-OH DNA strand.</text>
</comment>
<feature type="compositionally biased region" description="Polar residues" evidence="8">
    <location>
        <begin position="657"/>
        <end position="670"/>
    </location>
</feature>
<dbReference type="SUPFAM" id="SSF56712">
    <property type="entry name" value="Prokaryotic type I DNA topoisomerase"/>
    <property type="match status" value="1"/>
</dbReference>
<dbReference type="GO" id="GO:0005634">
    <property type="term" value="C:nucleus"/>
    <property type="evidence" value="ECO:0007669"/>
    <property type="project" value="TreeGrafter"/>
</dbReference>
<feature type="region of interest" description="Disordered" evidence="8">
    <location>
        <begin position="1023"/>
        <end position="1063"/>
    </location>
</feature>
<dbReference type="InterPro" id="IPR013824">
    <property type="entry name" value="Topo_IA_cen_sub1"/>
</dbReference>
<feature type="compositionally biased region" description="Polar residues" evidence="8">
    <location>
        <begin position="725"/>
        <end position="734"/>
    </location>
</feature>
<dbReference type="Pfam" id="PF01131">
    <property type="entry name" value="Topoisom_bac"/>
    <property type="match status" value="1"/>
</dbReference>
<accession>A0A8H4N1P4</accession>
<dbReference type="EMBL" id="WWBZ02000022">
    <property type="protein sequence ID" value="KAF4307569.1"/>
    <property type="molecule type" value="Genomic_DNA"/>
</dbReference>
<dbReference type="GO" id="GO:0031422">
    <property type="term" value="C:RecQ family helicase-topoisomerase III complex"/>
    <property type="evidence" value="ECO:0007669"/>
    <property type="project" value="TreeGrafter"/>
</dbReference>
<organism evidence="11 12">
    <name type="scientific">Botryosphaeria dothidea</name>
    <dbReference type="NCBI Taxonomy" id="55169"/>
    <lineage>
        <taxon>Eukaryota</taxon>
        <taxon>Fungi</taxon>
        <taxon>Dikarya</taxon>
        <taxon>Ascomycota</taxon>
        <taxon>Pezizomycotina</taxon>
        <taxon>Dothideomycetes</taxon>
        <taxon>Dothideomycetes incertae sedis</taxon>
        <taxon>Botryosphaeriales</taxon>
        <taxon>Botryosphaeriaceae</taxon>
        <taxon>Botryosphaeria</taxon>
    </lineage>
</organism>
<dbReference type="FunFam" id="3.40.50.140:FF:000005">
    <property type="entry name" value="DNA topoisomerase"/>
    <property type="match status" value="1"/>
</dbReference>
<dbReference type="InterPro" id="IPR023405">
    <property type="entry name" value="Topo_IA_core_domain"/>
</dbReference>
<evidence type="ECO:0000259" key="10">
    <source>
        <dbReference type="PROSITE" id="PS52039"/>
    </source>
</evidence>
<dbReference type="PROSITE" id="PS50880">
    <property type="entry name" value="TOPRIM"/>
    <property type="match status" value="1"/>
</dbReference>
<keyword evidence="4 7" id="KW-0799">Topoisomerase</keyword>
<keyword evidence="12" id="KW-1185">Reference proteome</keyword>
<keyword evidence="5 7" id="KW-0238">DNA-binding</keyword>
<dbReference type="SMART" id="SM00493">
    <property type="entry name" value="TOPRIM"/>
    <property type="match status" value="1"/>
</dbReference>
<dbReference type="InterPro" id="IPR023406">
    <property type="entry name" value="Topo_IA_AS"/>
</dbReference>
<dbReference type="InterPro" id="IPR034144">
    <property type="entry name" value="TOPRIM_TopoIII"/>
</dbReference>
<dbReference type="SMART" id="SM00436">
    <property type="entry name" value="TOP1Bc"/>
    <property type="match status" value="1"/>
</dbReference>
<dbReference type="GO" id="GO:0006265">
    <property type="term" value="P:DNA topological change"/>
    <property type="evidence" value="ECO:0007669"/>
    <property type="project" value="InterPro"/>
</dbReference>
<comment type="catalytic activity">
    <reaction evidence="1 7">
        <text>ATP-independent breakage of single-stranded DNA, followed by passage and rejoining.</text>
        <dbReference type="EC" id="5.6.2.1"/>
    </reaction>
</comment>
<dbReference type="InterPro" id="IPR003601">
    <property type="entry name" value="Topo_IA_2"/>
</dbReference>
<feature type="domain" description="Toprim" evidence="9">
    <location>
        <begin position="3"/>
        <end position="150"/>
    </location>
</feature>
<dbReference type="PRINTS" id="PR00417">
    <property type="entry name" value="PRTPISMRASEI"/>
</dbReference>
<evidence type="ECO:0000313" key="11">
    <source>
        <dbReference type="EMBL" id="KAF4307569.1"/>
    </source>
</evidence>
<evidence type="ECO:0000256" key="8">
    <source>
        <dbReference type="SAM" id="MobiDB-lite"/>
    </source>
</evidence>
<dbReference type="Proteomes" id="UP000572817">
    <property type="component" value="Unassembled WGS sequence"/>
</dbReference>
<dbReference type="CDD" id="cd00186">
    <property type="entry name" value="TOP1Ac"/>
    <property type="match status" value="1"/>
</dbReference>
<evidence type="ECO:0000256" key="3">
    <source>
        <dbReference type="ARBA" id="ARBA00012891"/>
    </source>
</evidence>
<dbReference type="OrthoDB" id="430051at2759"/>
<evidence type="ECO:0000256" key="6">
    <source>
        <dbReference type="ARBA" id="ARBA00023235"/>
    </source>
</evidence>
<feature type="region of interest" description="Disordered" evidence="8">
    <location>
        <begin position="524"/>
        <end position="578"/>
    </location>
</feature>
<dbReference type="InterPro" id="IPR006171">
    <property type="entry name" value="TOPRIM_dom"/>
</dbReference>
<feature type="compositionally biased region" description="Polar residues" evidence="8">
    <location>
        <begin position="1030"/>
        <end position="1052"/>
    </location>
</feature>
<name>A0A8H4N1P4_9PEZI</name>
<dbReference type="FunFam" id="1.10.290.10:FF:000001">
    <property type="entry name" value="DNA topoisomerase"/>
    <property type="match status" value="1"/>
</dbReference>
<sequence length="1088" mass="119920">MGKILCVAEKPSIAKAVAEHLSGRQMESRRVRGTQYISNHTFMYNFGHRWGNCNVVFTAVAGHLTSQDFTAQYRYWNSCRPQELFEAPIQTFVTDDKRGIAQNIQDLARNCDGLFIWTDCDREGEHIGTEIREWARKGNRSIDVKRARFSNIERAHVIIAARNPIDIDERAANAVAARIELDLRIGAAFTRMQTQTLGVMIPREGVISYGSCQFPTLGFVVDRYFRVKNFVPEDFWNIKVMHIKEDIKVNFTWKRGHLFDRMAVTILFERCLAARTAKVTKMQKKPTSKWRPLPLTTVELQKMGSRYLRMDSQAVMKAAEKLYQSGWISYPRTETDQFDKGMDLRRIIEKQHLSRDWGAYAQGLTGGGFRQPRNGRHNDQAHPPIHPVNFVEKSALQNDQERRVYEFVVRRFLACCSEDAKGEATDIEILYGSETFRTHGLKVLERNYLDVYPYDKWESSQQLPTFTVGEVFEPTEANMGEGKTSPPGYLTEPELISLMDANGIGTDATMAEHIAKIKEREYVMTRPRSGGQGDAGGEDMEDGAPSGRGGRGARGGRGRGRGGRGAGNAAARGGGGNGMEEFIPTTLGVALVTGYDDVGFETSLSKPFLRKQMEQQMRAICAGSTTKNDVVHQSLEQYREVYVRATAEIHHLKNKRQPTAQPPNMASTAPSKPISPFARAFASHSSSVEIPKPQDPATGNHRAAMLPTPPNSISPTLPPQHKLHSSSVPNTSHHTQNDSDVDLLDADQPPAPAPLSSATLSGLEANDTITPAMLAKHHLPDILLNNGPVAIRHVLMNLAQSVPGFSRIPQAKARRLVVAALESRTVGSSAVKEGEVMFEKVGWGRWDAYIMGQPRPERNTAGNGIPVDGLRQSAFSPPASVPDSYAMSADGLQIPRGGDRASFARHGHPGRREDLYSGSWAASSAMSGRDASDYDVDMNMAEHEADKMSMDGDDAGYDSPPAPEAMDDDIELGEEDEATDEEDWAGIGAQVLRQGSMGGFGGGLGRGGVMRDYNRLSRNTTVRAKMPQPRSFSNAHANGRSSPRSVSASYQERSTRVSGAAPAGWTTMAQQNPQERVAIEALLQMGSM</sequence>
<dbReference type="AlphaFoldDB" id="A0A8H4N1P4"/>
<dbReference type="InterPro" id="IPR013825">
    <property type="entry name" value="Topo_IA_cen_sub2"/>
</dbReference>
<dbReference type="GO" id="GO:0003677">
    <property type="term" value="F:DNA binding"/>
    <property type="evidence" value="ECO:0007669"/>
    <property type="project" value="UniProtKB-KW"/>
</dbReference>
<gene>
    <name evidence="11" type="ORF">GTA08_BOTSDO03481</name>
</gene>
<dbReference type="InterPro" id="IPR003602">
    <property type="entry name" value="Topo_IA_DNA-bd_dom"/>
</dbReference>
<evidence type="ECO:0000256" key="7">
    <source>
        <dbReference type="RuleBase" id="RU362092"/>
    </source>
</evidence>
<dbReference type="Gene3D" id="1.10.290.10">
    <property type="entry name" value="Topoisomerase I, domain 4"/>
    <property type="match status" value="1"/>
</dbReference>
<evidence type="ECO:0000256" key="5">
    <source>
        <dbReference type="ARBA" id="ARBA00023125"/>
    </source>
</evidence>
<dbReference type="GO" id="GO:0003917">
    <property type="term" value="F:DNA topoisomerase type I (single strand cut, ATP-independent) activity"/>
    <property type="evidence" value="ECO:0007669"/>
    <property type="project" value="UniProtKB-EC"/>
</dbReference>
<dbReference type="GO" id="GO:0006310">
    <property type="term" value="P:DNA recombination"/>
    <property type="evidence" value="ECO:0007669"/>
    <property type="project" value="TreeGrafter"/>
</dbReference>
<dbReference type="Gene3D" id="1.10.460.10">
    <property type="entry name" value="Topoisomerase I, domain 2"/>
    <property type="match status" value="1"/>
</dbReference>
<dbReference type="Gene3D" id="2.70.20.10">
    <property type="entry name" value="Topoisomerase I, domain 3"/>
    <property type="match status" value="1"/>
</dbReference>
<feature type="region of interest" description="Disordered" evidence="8">
    <location>
        <begin position="652"/>
        <end position="760"/>
    </location>
</feature>
<dbReference type="Pfam" id="PF01751">
    <property type="entry name" value="Toprim"/>
    <property type="match status" value="1"/>
</dbReference>
<proteinExistence type="inferred from homology"/>
<dbReference type="PANTHER" id="PTHR11390">
    <property type="entry name" value="PROKARYOTIC DNA TOPOISOMERASE"/>
    <property type="match status" value="1"/>
</dbReference>
<evidence type="ECO:0000256" key="1">
    <source>
        <dbReference type="ARBA" id="ARBA00000213"/>
    </source>
</evidence>
<dbReference type="InterPro" id="IPR013826">
    <property type="entry name" value="Topo_IA_cen_sub3"/>
</dbReference>
<feature type="compositionally biased region" description="Pro residues" evidence="8">
    <location>
        <begin position="707"/>
        <end position="718"/>
    </location>
</feature>
<dbReference type="Gene3D" id="3.40.50.140">
    <property type="match status" value="1"/>
</dbReference>
<evidence type="ECO:0000256" key="4">
    <source>
        <dbReference type="ARBA" id="ARBA00023029"/>
    </source>
</evidence>
<dbReference type="PROSITE" id="PS00396">
    <property type="entry name" value="TOPO_IA_1"/>
    <property type="match status" value="1"/>
</dbReference>
<evidence type="ECO:0000259" key="9">
    <source>
        <dbReference type="PROSITE" id="PS50880"/>
    </source>
</evidence>
<dbReference type="InterPro" id="IPR013497">
    <property type="entry name" value="Topo_IA_cen"/>
</dbReference>
<evidence type="ECO:0000256" key="2">
    <source>
        <dbReference type="ARBA" id="ARBA00009446"/>
    </source>
</evidence>